<dbReference type="RefSeq" id="XP_002911045.1">
    <property type="nucleotide sequence ID" value="XM_002910999.1"/>
</dbReference>
<dbReference type="InterPro" id="IPR000719">
    <property type="entry name" value="Prot_kinase_dom"/>
</dbReference>
<dbReference type="STRING" id="240176.D6RN75"/>
<dbReference type="OMA" id="WKIETEE"/>
<dbReference type="HOGENOM" id="CLU_618225_0_0_1"/>
<evidence type="ECO:0000313" key="4">
    <source>
        <dbReference type="Proteomes" id="UP000001861"/>
    </source>
</evidence>
<dbReference type="InParanoid" id="D6RN75"/>
<dbReference type="PROSITE" id="PS50011">
    <property type="entry name" value="PROTEIN_KINASE_DOM"/>
    <property type="match status" value="1"/>
</dbReference>
<dbReference type="Gene3D" id="1.10.510.10">
    <property type="entry name" value="Transferase(Phosphotransferase) domain 1"/>
    <property type="match status" value="1"/>
</dbReference>
<evidence type="ECO:0000313" key="3">
    <source>
        <dbReference type="EMBL" id="EFI27551.1"/>
    </source>
</evidence>
<reference evidence="3 4" key="1">
    <citation type="journal article" date="2010" name="Proc. Natl. Acad. Sci. U.S.A.">
        <title>Insights into evolution of multicellular fungi from the assembled chromosomes of the mushroom Coprinopsis cinerea (Coprinus cinereus).</title>
        <authorList>
            <person name="Stajich J.E."/>
            <person name="Wilke S.K."/>
            <person name="Ahren D."/>
            <person name="Au C.H."/>
            <person name="Birren B.W."/>
            <person name="Borodovsky M."/>
            <person name="Burns C."/>
            <person name="Canback B."/>
            <person name="Casselton L.A."/>
            <person name="Cheng C.K."/>
            <person name="Deng J."/>
            <person name="Dietrich F.S."/>
            <person name="Fargo D.C."/>
            <person name="Farman M.L."/>
            <person name="Gathman A.C."/>
            <person name="Goldberg J."/>
            <person name="Guigo R."/>
            <person name="Hoegger P.J."/>
            <person name="Hooker J.B."/>
            <person name="Huggins A."/>
            <person name="James T.Y."/>
            <person name="Kamada T."/>
            <person name="Kilaru S."/>
            <person name="Kodira C."/>
            <person name="Kues U."/>
            <person name="Kupfer D."/>
            <person name="Kwan H.S."/>
            <person name="Lomsadze A."/>
            <person name="Li W."/>
            <person name="Lilly W.W."/>
            <person name="Ma L.J."/>
            <person name="Mackey A.J."/>
            <person name="Manning G."/>
            <person name="Martin F."/>
            <person name="Muraguchi H."/>
            <person name="Natvig D.O."/>
            <person name="Palmerini H."/>
            <person name="Ramesh M.A."/>
            <person name="Rehmeyer C.J."/>
            <person name="Roe B.A."/>
            <person name="Shenoy N."/>
            <person name="Stanke M."/>
            <person name="Ter-Hovhannisyan V."/>
            <person name="Tunlid A."/>
            <person name="Velagapudi R."/>
            <person name="Vision T.J."/>
            <person name="Zeng Q."/>
            <person name="Zolan M.E."/>
            <person name="Pukkila P.J."/>
        </authorList>
    </citation>
    <scope>NUCLEOTIDE SEQUENCE [LARGE SCALE GENOMIC DNA]</scope>
    <source>
        <strain evidence="4">Okayama-7 / 130 / ATCC MYA-4618 / FGSC 9003</strain>
    </source>
</reference>
<feature type="region of interest" description="Disordered" evidence="1">
    <location>
        <begin position="119"/>
        <end position="140"/>
    </location>
</feature>
<evidence type="ECO:0000259" key="2">
    <source>
        <dbReference type="PROSITE" id="PS50011"/>
    </source>
</evidence>
<feature type="domain" description="Protein kinase" evidence="2">
    <location>
        <begin position="190"/>
        <end position="443"/>
    </location>
</feature>
<dbReference type="GeneID" id="9379599"/>
<proteinExistence type="predicted"/>
<dbReference type="AlphaFoldDB" id="D6RN75"/>
<keyword evidence="4" id="KW-1185">Reference proteome</keyword>
<dbReference type="EMBL" id="AACS02000006">
    <property type="protein sequence ID" value="EFI27551.1"/>
    <property type="molecule type" value="Genomic_DNA"/>
</dbReference>
<dbReference type="GO" id="GO:0004672">
    <property type="term" value="F:protein kinase activity"/>
    <property type="evidence" value="ECO:0007669"/>
    <property type="project" value="InterPro"/>
</dbReference>
<protein>
    <submittedName>
        <fullName evidence="3">Other/AgaK1 protein kinase</fullName>
    </submittedName>
</protein>
<dbReference type="SUPFAM" id="SSF56112">
    <property type="entry name" value="Protein kinase-like (PK-like)"/>
    <property type="match status" value="1"/>
</dbReference>
<dbReference type="eggNOG" id="ENOG502SVBW">
    <property type="taxonomic scope" value="Eukaryota"/>
</dbReference>
<name>D6RN75_COPC7</name>
<dbReference type="GO" id="GO:0005524">
    <property type="term" value="F:ATP binding"/>
    <property type="evidence" value="ECO:0007669"/>
    <property type="project" value="InterPro"/>
</dbReference>
<organism evidence="3 4">
    <name type="scientific">Coprinopsis cinerea (strain Okayama-7 / 130 / ATCC MYA-4618 / FGSC 9003)</name>
    <name type="common">Inky cap fungus</name>
    <name type="synonym">Hormographiella aspergillata</name>
    <dbReference type="NCBI Taxonomy" id="240176"/>
    <lineage>
        <taxon>Eukaryota</taxon>
        <taxon>Fungi</taxon>
        <taxon>Dikarya</taxon>
        <taxon>Basidiomycota</taxon>
        <taxon>Agaricomycotina</taxon>
        <taxon>Agaricomycetes</taxon>
        <taxon>Agaricomycetidae</taxon>
        <taxon>Agaricales</taxon>
        <taxon>Agaricineae</taxon>
        <taxon>Psathyrellaceae</taxon>
        <taxon>Coprinopsis</taxon>
    </lineage>
</organism>
<dbReference type="Proteomes" id="UP000001861">
    <property type="component" value="Unassembled WGS sequence"/>
</dbReference>
<dbReference type="InterPro" id="IPR011009">
    <property type="entry name" value="Kinase-like_dom_sf"/>
</dbReference>
<dbReference type="KEGG" id="cci:CC1G_15588"/>
<accession>D6RN75</accession>
<dbReference type="OrthoDB" id="2722301at2759"/>
<evidence type="ECO:0000256" key="1">
    <source>
        <dbReference type="SAM" id="MobiDB-lite"/>
    </source>
</evidence>
<dbReference type="VEuPathDB" id="FungiDB:CC1G_15588"/>
<comment type="caution">
    <text evidence="3">The sequence shown here is derived from an EMBL/GenBank/DDBJ whole genome shotgun (WGS) entry which is preliminary data.</text>
</comment>
<keyword evidence="3" id="KW-0418">Kinase</keyword>
<keyword evidence="3" id="KW-0808">Transferase</keyword>
<gene>
    <name evidence="3" type="ORF">CC1G_15588</name>
</gene>
<sequence length="443" mass="51422">MWRIPLGLAFLHKDRTINIDRIEQILDAKYNRLYVTVVDQLGLNDYIYTAGWKIETEELVVVWMQSYSGKPTSRDDGRSEPALYTTHAHRDSPFSSPRITMASCSPTIRSTADRFKIVTEPSKNQEPSGGPRKLDRQDRSQRQHLTFRLTMSDLEVPFPYPDPKWNDYPLEEIMERSIRRYRFWDSPSTLEWFQARGYTLYERFSLDRKDRTKLHPSLTVPRMKSNWDSNGKYPYAFIGEYDRIQEAPDLPAYENMGVLAFAQDQQGRHVVIKLVPNESDELRIYELLRAQDIETLKEYFFPMWATLSDVVEFIRAMLKGLAFLHKNLIVHRDMSTGNAVINQFSGHSNPHGKDIRHKLRRDGQALYALIDYNISMMVPPGMEPSEFRLPYVSWDGVYGVPDVAQGEPDYDPFAWDVGALGAVLCEFFQHVETSLYSHPCSTP</sequence>